<accession>A0A316A2P8</accession>
<dbReference type="RefSeq" id="WP_109709081.1">
    <property type="nucleotide sequence ID" value="NZ_QGDS01000002.1"/>
</dbReference>
<feature type="domain" description="N-acetyltransferase" evidence="1">
    <location>
        <begin position="8"/>
        <end position="167"/>
    </location>
</feature>
<organism evidence="2 3">
    <name type="scientific">Faecalicatena contorta</name>
    <dbReference type="NCBI Taxonomy" id="39482"/>
    <lineage>
        <taxon>Bacteria</taxon>
        <taxon>Bacillati</taxon>
        <taxon>Bacillota</taxon>
        <taxon>Clostridia</taxon>
        <taxon>Lachnospirales</taxon>
        <taxon>Lachnospiraceae</taxon>
        <taxon>Faecalicatena</taxon>
    </lineage>
</organism>
<dbReference type="EMBL" id="UHJJ01000002">
    <property type="protein sequence ID" value="SUQ13084.1"/>
    <property type="molecule type" value="Genomic_DNA"/>
</dbReference>
<gene>
    <name evidence="2" type="ORF">SAMN05216529_102302</name>
</gene>
<name>A0A316A2P8_9FIRM</name>
<keyword evidence="2" id="KW-0808">Transferase</keyword>
<dbReference type="AlphaFoldDB" id="A0A316A2P8"/>
<dbReference type="InterPro" id="IPR000182">
    <property type="entry name" value="GNAT_dom"/>
</dbReference>
<evidence type="ECO:0000313" key="2">
    <source>
        <dbReference type="EMBL" id="SUQ13084.1"/>
    </source>
</evidence>
<dbReference type="SUPFAM" id="SSF55729">
    <property type="entry name" value="Acyl-CoA N-acyltransferases (Nat)"/>
    <property type="match status" value="1"/>
</dbReference>
<proteinExistence type="predicted"/>
<dbReference type="OrthoDB" id="9773249at2"/>
<dbReference type="Pfam" id="PF00583">
    <property type="entry name" value="Acetyltransf_1"/>
    <property type="match status" value="1"/>
</dbReference>
<evidence type="ECO:0000259" key="1">
    <source>
        <dbReference type="PROSITE" id="PS51186"/>
    </source>
</evidence>
<sequence>MTDIFHTVRVETEQQINEVAHLAEAIWHEHFTPIIGTSQVNYMIDKFQSVPALKLQLKDGYEYYQIFDSGNFCGYCGVHPENEKLFLSKLYIKREFRGRHLASKAFDFLTNLCKERGLVSIWLTCNKENHGSLAVYRHLGFKTVDTQVADIGNGYVMDDYIMEYAILPEHK</sequence>
<reference evidence="3" key="1">
    <citation type="submission" date="2017-07" db="EMBL/GenBank/DDBJ databases">
        <authorList>
            <person name="Varghese N."/>
            <person name="Submissions S."/>
        </authorList>
    </citation>
    <scope>NUCLEOTIDE SEQUENCE [LARGE SCALE GENOMIC DNA]</scope>
    <source>
        <strain evidence="3">NLAE-zl-C134</strain>
    </source>
</reference>
<dbReference type="InterPro" id="IPR016181">
    <property type="entry name" value="Acyl_CoA_acyltransferase"/>
</dbReference>
<evidence type="ECO:0000313" key="3">
    <source>
        <dbReference type="Proteomes" id="UP000254051"/>
    </source>
</evidence>
<keyword evidence="3" id="KW-1185">Reference proteome</keyword>
<dbReference type="Gene3D" id="3.40.630.30">
    <property type="match status" value="1"/>
</dbReference>
<dbReference type="Proteomes" id="UP000254051">
    <property type="component" value="Unassembled WGS sequence"/>
</dbReference>
<protein>
    <submittedName>
        <fullName evidence="2">Acetyltransferase (GNAT) domain-containing protein</fullName>
    </submittedName>
</protein>
<dbReference type="GO" id="GO:0016747">
    <property type="term" value="F:acyltransferase activity, transferring groups other than amino-acyl groups"/>
    <property type="evidence" value="ECO:0007669"/>
    <property type="project" value="InterPro"/>
</dbReference>
<dbReference type="PROSITE" id="PS51186">
    <property type="entry name" value="GNAT"/>
    <property type="match status" value="1"/>
</dbReference>
<dbReference type="CDD" id="cd04301">
    <property type="entry name" value="NAT_SF"/>
    <property type="match status" value="1"/>
</dbReference>